<accession>A0A1G2CZL7</accession>
<gene>
    <name evidence="2" type="ORF">A2845_01695</name>
</gene>
<keyword evidence="1" id="KW-1133">Transmembrane helix</keyword>
<keyword evidence="1" id="KW-0472">Membrane</keyword>
<feature type="transmembrane region" description="Helical" evidence="1">
    <location>
        <begin position="6"/>
        <end position="25"/>
    </location>
</feature>
<protein>
    <submittedName>
        <fullName evidence="2">Uncharacterized protein</fullName>
    </submittedName>
</protein>
<comment type="caution">
    <text evidence="2">The sequence shown here is derived from an EMBL/GenBank/DDBJ whole genome shotgun (WGS) entry which is preliminary data.</text>
</comment>
<dbReference type="Proteomes" id="UP000177122">
    <property type="component" value="Unassembled WGS sequence"/>
</dbReference>
<keyword evidence="1" id="KW-0812">Transmembrane</keyword>
<evidence type="ECO:0000313" key="3">
    <source>
        <dbReference type="Proteomes" id="UP000177122"/>
    </source>
</evidence>
<sequence>MKKLVDNRHIVIAIIACIVIFGALYRSREEQFGRSGESLSMKELIDSRTTQKCIFTSFSPDVDTRGMVYVSGGVLRGDFESTRRSASGGRVVMSHMIVDHAYSYIWSQEMSGAGMKLARSAQKGALEVREGERDPALFDIDRKLDVYCEPWMKNSSLFTPPNDVTFQDMSTAETPRTAPTAILLGR</sequence>
<evidence type="ECO:0000313" key="2">
    <source>
        <dbReference type="EMBL" id="OGZ06110.1"/>
    </source>
</evidence>
<proteinExistence type="predicted"/>
<organism evidence="2 3">
    <name type="scientific">Candidatus Lloydbacteria bacterium RIFCSPHIGHO2_01_FULL_49_22</name>
    <dbReference type="NCBI Taxonomy" id="1798658"/>
    <lineage>
        <taxon>Bacteria</taxon>
        <taxon>Candidatus Lloydiibacteriota</taxon>
    </lineage>
</organism>
<reference evidence="2 3" key="1">
    <citation type="journal article" date="2016" name="Nat. Commun.">
        <title>Thousands of microbial genomes shed light on interconnected biogeochemical processes in an aquifer system.</title>
        <authorList>
            <person name="Anantharaman K."/>
            <person name="Brown C.T."/>
            <person name="Hug L.A."/>
            <person name="Sharon I."/>
            <person name="Castelle C.J."/>
            <person name="Probst A.J."/>
            <person name="Thomas B.C."/>
            <person name="Singh A."/>
            <person name="Wilkins M.J."/>
            <person name="Karaoz U."/>
            <person name="Brodie E.L."/>
            <person name="Williams K.H."/>
            <person name="Hubbard S.S."/>
            <person name="Banfield J.F."/>
        </authorList>
    </citation>
    <scope>NUCLEOTIDE SEQUENCE [LARGE SCALE GENOMIC DNA]</scope>
</reference>
<dbReference type="AlphaFoldDB" id="A0A1G2CZL7"/>
<name>A0A1G2CZL7_9BACT</name>
<evidence type="ECO:0000256" key="1">
    <source>
        <dbReference type="SAM" id="Phobius"/>
    </source>
</evidence>
<dbReference type="EMBL" id="MHLI01000005">
    <property type="protein sequence ID" value="OGZ06110.1"/>
    <property type="molecule type" value="Genomic_DNA"/>
</dbReference>